<feature type="non-terminal residue" evidence="2">
    <location>
        <position position="110"/>
    </location>
</feature>
<keyword evidence="1" id="KW-1133">Transmembrane helix</keyword>
<dbReference type="AlphaFoldDB" id="X0VW42"/>
<evidence type="ECO:0000256" key="1">
    <source>
        <dbReference type="SAM" id="Phobius"/>
    </source>
</evidence>
<proteinExistence type="predicted"/>
<protein>
    <submittedName>
        <fullName evidence="2">Uncharacterized protein</fullName>
    </submittedName>
</protein>
<organism evidence="2">
    <name type="scientific">marine sediment metagenome</name>
    <dbReference type="NCBI Taxonomy" id="412755"/>
    <lineage>
        <taxon>unclassified sequences</taxon>
        <taxon>metagenomes</taxon>
        <taxon>ecological metagenomes</taxon>
    </lineage>
</organism>
<accession>X0VW42</accession>
<feature type="transmembrane region" description="Helical" evidence="1">
    <location>
        <begin position="7"/>
        <end position="26"/>
    </location>
</feature>
<keyword evidence="1" id="KW-0472">Membrane</keyword>
<sequence length="110" mass="12526">MISAFDAVGLTMAFILCASLLLWIIIGAKGWWLVKVPVIAMTLYFGLAVWYSVDSYLGWPSTHDPPRKFQVHWIVVNEPPKTAPNTGAIYLMLTKVPHPDDEKPKNDWWK</sequence>
<keyword evidence="1" id="KW-0812">Transmembrane</keyword>
<comment type="caution">
    <text evidence="2">The sequence shown here is derived from an EMBL/GenBank/DDBJ whole genome shotgun (WGS) entry which is preliminary data.</text>
</comment>
<evidence type="ECO:0000313" key="2">
    <source>
        <dbReference type="EMBL" id="GAG04751.1"/>
    </source>
</evidence>
<dbReference type="EMBL" id="BARS01024170">
    <property type="protein sequence ID" value="GAG04751.1"/>
    <property type="molecule type" value="Genomic_DNA"/>
</dbReference>
<feature type="transmembrane region" description="Helical" evidence="1">
    <location>
        <begin position="32"/>
        <end position="53"/>
    </location>
</feature>
<gene>
    <name evidence="2" type="ORF">S01H1_38396</name>
</gene>
<name>X0VW42_9ZZZZ</name>
<reference evidence="2" key="1">
    <citation type="journal article" date="2014" name="Front. Microbiol.">
        <title>High frequency of phylogenetically diverse reductive dehalogenase-homologous genes in deep subseafloor sedimentary metagenomes.</title>
        <authorList>
            <person name="Kawai M."/>
            <person name="Futagami T."/>
            <person name="Toyoda A."/>
            <person name="Takaki Y."/>
            <person name="Nishi S."/>
            <person name="Hori S."/>
            <person name="Arai W."/>
            <person name="Tsubouchi T."/>
            <person name="Morono Y."/>
            <person name="Uchiyama I."/>
            <person name="Ito T."/>
            <person name="Fujiyama A."/>
            <person name="Inagaki F."/>
            <person name="Takami H."/>
        </authorList>
    </citation>
    <scope>NUCLEOTIDE SEQUENCE</scope>
    <source>
        <strain evidence="2">Expedition CK06-06</strain>
    </source>
</reference>